<reference evidence="2" key="3">
    <citation type="submission" date="2015-04" db="UniProtKB">
        <authorList>
            <consortium name="EnsemblPlants"/>
        </authorList>
    </citation>
    <scope>IDENTIFICATION</scope>
</reference>
<protein>
    <submittedName>
        <fullName evidence="2">Uncharacterized protein</fullName>
    </submittedName>
</protein>
<reference evidence="3" key="2">
    <citation type="submission" date="2013-12" db="EMBL/GenBank/DDBJ databases">
        <authorList>
            <person name="Yu Y."/>
            <person name="Lee S."/>
            <person name="de Baynast K."/>
            <person name="Wissotski M."/>
            <person name="Liu L."/>
            <person name="Talag J."/>
            <person name="Goicoechea J."/>
            <person name="Angelova A."/>
            <person name="Jetty R."/>
            <person name="Kudrna D."/>
            <person name="Golser W."/>
            <person name="Rivera L."/>
            <person name="Zhang J."/>
            <person name="Wing R."/>
        </authorList>
    </citation>
    <scope>NUCLEOTIDE SEQUENCE</scope>
</reference>
<dbReference type="EnsemblPlants" id="LPERR12G05540.1">
    <property type="protein sequence ID" value="LPERR12G05540.1"/>
    <property type="gene ID" value="LPERR12G05540"/>
</dbReference>
<feature type="region of interest" description="Disordered" evidence="1">
    <location>
        <begin position="1"/>
        <end position="24"/>
    </location>
</feature>
<evidence type="ECO:0000256" key="1">
    <source>
        <dbReference type="SAM" id="MobiDB-lite"/>
    </source>
</evidence>
<evidence type="ECO:0000313" key="3">
    <source>
        <dbReference type="Proteomes" id="UP000032180"/>
    </source>
</evidence>
<reference evidence="2 3" key="1">
    <citation type="submission" date="2012-08" db="EMBL/GenBank/DDBJ databases">
        <title>Oryza genome evolution.</title>
        <authorList>
            <person name="Wing R.A."/>
        </authorList>
    </citation>
    <scope>NUCLEOTIDE SEQUENCE</scope>
</reference>
<accession>A0A0D9XXV6</accession>
<dbReference type="HOGENOM" id="CLU_2925914_0_0_1"/>
<dbReference type="AlphaFoldDB" id="A0A0D9XXV6"/>
<organism evidence="2 3">
    <name type="scientific">Leersia perrieri</name>
    <dbReference type="NCBI Taxonomy" id="77586"/>
    <lineage>
        <taxon>Eukaryota</taxon>
        <taxon>Viridiplantae</taxon>
        <taxon>Streptophyta</taxon>
        <taxon>Embryophyta</taxon>
        <taxon>Tracheophyta</taxon>
        <taxon>Spermatophyta</taxon>
        <taxon>Magnoliopsida</taxon>
        <taxon>Liliopsida</taxon>
        <taxon>Poales</taxon>
        <taxon>Poaceae</taxon>
        <taxon>BOP clade</taxon>
        <taxon>Oryzoideae</taxon>
        <taxon>Oryzeae</taxon>
        <taxon>Oryzinae</taxon>
        <taxon>Leersia</taxon>
    </lineage>
</organism>
<keyword evidence="3" id="KW-1185">Reference proteome</keyword>
<evidence type="ECO:0000313" key="2">
    <source>
        <dbReference type="EnsemblPlants" id="LPERR12G05540.1"/>
    </source>
</evidence>
<sequence>MPWPCGGRNAEPAHGQAGSSGLRTARKAAWGTGWWWQPGGRAGGRGTGWQRCTEAMDLVLC</sequence>
<name>A0A0D9XXV6_9ORYZ</name>
<proteinExistence type="predicted"/>
<dbReference type="Gramene" id="LPERR12G05540.1">
    <property type="protein sequence ID" value="LPERR12G05540.1"/>
    <property type="gene ID" value="LPERR12G05540"/>
</dbReference>
<dbReference type="Proteomes" id="UP000032180">
    <property type="component" value="Chromosome 12"/>
</dbReference>